<evidence type="ECO:0000256" key="4">
    <source>
        <dbReference type="ARBA" id="ARBA00022786"/>
    </source>
</evidence>
<dbReference type="InterPro" id="IPR000569">
    <property type="entry name" value="HECT_dom"/>
</dbReference>
<dbReference type="Gene3D" id="3.90.1750.10">
    <property type="entry name" value="Hect, E3 ligase catalytic domains"/>
    <property type="match status" value="1"/>
</dbReference>
<dbReference type="EC" id="2.3.2.26" evidence="2"/>
<protein>
    <recommendedName>
        <fullName evidence="2">HECT-type E3 ubiquitin transferase</fullName>
        <ecNumber evidence="2">2.3.2.26</ecNumber>
    </recommendedName>
</protein>
<dbReference type="Gene3D" id="3.30.2160.10">
    <property type="entry name" value="Hect, E3 ligase catalytic domain"/>
    <property type="match status" value="1"/>
</dbReference>
<accession>A0ABQ8F3T6</accession>
<comment type="catalytic activity">
    <reaction evidence="1">
        <text>S-ubiquitinyl-[E2 ubiquitin-conjugating enzyme]-L-cysteine + [acceptor protein]-L-lysine = [E2 ubiquitin-conjugating enzyme]-L-cysteine + N(6)-ubiquitinyl-[acceptor protein]-L-lysine.</text>
        <dbReference type="EC" id="2.3.2.26"/>
    </reaction>
</comment>
<evidence type="ECO:0000256" key="5">
    <source>
        <dbReference type="PROSITE-ProRule" id="PRU00104"/>
    </source>
</evidence>
<evidence type="ECO:0000259" key="7">
    <source>
        <dbReference type="PROSITE" id="PS50237"/>
    </source>
</evidence>
<reference evidence="8 9" key="1">
    <citation type="submission" date="2021-02" db="EMBL/GenBank/DDBJ databases">
        <title>Variation within the Batrachochytrium salamandrivorans European outbreak.</title>
        <authorList>
            <person name="Kelly M."/>
            <person name="Pasmans F."/>
            <person name="Shea T.P."/>
            <person name="Munoz J.F."/>
            <person name="Carranza S."/>
            <person name="Cuomo C.A."/>
            <person name="Martel A."/>
        </authorList>
    </citation>
    <scope>NUCLEOTIDE SEQUENCE [LARGE SCALE GENOMIC DNA]</scope>
    <source>
        <strain evidence="8 9">AMFP18/2</strain>
    </source>
</reference>
<dbReference type="Gene3D" id="3.30.2410.10">
    <property type="entry name" value="Hect, E3 ligase catalytic domain"/>
    <property type="match status" value="1"/>
</dbReference>
<dbReference type="PANTHER" id="PTHR45700">
    <property type="entry name" value="UBIQUITIN-PROTEIN LIGASE E3C"/>
    <property type="match status" value="1"/>
</dbReference>
<dbReference type="SUPFAM" id="SSF56204">
    <property type="entry name" value="Hect, E3 ligase catalytic domain"/>
    <property type="match status" value="1"/>
</dbReference>
<feature type="compositionally biased region" description="Polar residues" evidence="6">
    <location>
        <begin position="177"/>
        <end position="188"/>
    </location>
</feature>
<evidence type="ECO:0000313" key="8">
    <source>
        <dbReference type="EMBL" id="KAH6591643.1"/>
    </source>
</evidence>
<evidence type="ECO:0000256" key="6">
    <source>
        <dbReference type="SAM" id="MobiDB-lite"/>
    </source>
</evidence>
<comment type="caution">
    <text evidence="8">The sequence shown here is derived from an EMBL/GenBank/DDBJ whole genome shotgun (WGS) entry which is preliminary data.</text>
</comment>
<organism evidence="8 9">
    <name type="scientific">Batrachochytrium salamandrivorans</name>
    <dbReference type="NCBI Taxonomy" id="1357716"/>
    <lineage>
        <taxon>Eukaryota</taxon>
        <taxon>Fungi</taxon>
        <taxon>Fungi incertae sedis</taxon>
        <taxon>Chytridiomycota</taxon>
        <taxon>Chytridiomycota incertae sedis</taxon>
        <taxon>Chytridiomycetes</taxon>
        <taxon>Rhizophydiales</taxon>
        <taxon>Rhizophydiales incertae sedis</taxon>
        <taxon>Batrachochytrium</taxon>
    </lineage>
</organism>
<feature type="region of interest" description="Disordered" evidence="6">
    <location>
        <begin position="289"/>
        <end position="333"/>
    </location>
</feature>
<dbReference type="Gene3D" id="6.10.130.10">
    <property type="entry name" value="Ubiquitin-protein ligase E3A, N-terminal zinc-binding domain (AZUL)"/>
    <property type="match status" value="1"/>
</dbReference>
<evidence type="ECO:0000313" key="9">
    <source>
        <dbReference type="Proteomes" id="UP001648503"/>
    </source>
</evidence>
<dbReference type="CDD" id="cd00078">
    <property type="entry name" value="HECTc"/>
    <property type="match status" value="1"/>
</dbReference>
<name>A0ABQ8F3T6_9FUNG</name>
<keyword evidence="3" id="KW-0808">Transferase</keyword>
<dbReference type="EMBL" id="JAFCIX010000403">
    <property type="protein sequence ID" value="KAH6591643.1"/>
    <property type="molecule type" value="Genomic_DNA"/>
</dbReference>
<dbReference type="InterPro" id="IPR044611">
    <property type="entry name" value="E3A/B/C-like"/>
</dbReference>
<dbReference type="Proteomes" id="UP001648503">
    <property type="component" value="Unassembled WGS sequence"/>
</dbReference>
<keyword evidence="4 5" id="KW-0833">Ubl conjugation pathway</keyword>
<feature type="region of interest" description="Disordered" evidence="6">
    <location>
        <begin position="1"/>
        <end position="23"/>
    </location>
</feature>
<dbReference type="PROSITE" id="PS50237">
    <property type="entry name" value="HECT"/>
    <property type="match status" value="1"/>
</dbReference>
<dbReference type="SMART" id="SM00119">
    <property type="entry name" value="HECTc"/>
    <property type="match status" value="1"/>
</dbReference>
<feature type="domain" description="HECT" evidence="7">
    <location>
        <begin position="817"/>
        <end position="1147"/>
    </location>
</feature>
<evidence type="ECO:0000256" key="1">
    <source>
        <dbReference type="ARBA" id="ARBA00000885"/>
    </source>
</evidence>
<feature type="active site" description="Glycyl thioester intermediate" evidence="5">
    <location>
        <position position="1115"/>
    </location>
</feature>
<evidence type="ECO:0000256" key="2">
    <source>
        <dbReference type="ARBA" id="ARBA00012485"/>
    </source>
</evidence>
<dbReference type="InterPro" id="IPR035983">
    <property type="entry name" value="Hect_E3_ubiquitin_ligase"/>
</dbReference>
<keyword evidence="9" id="KW-1185">Reference proteome</keyword>
<dbReference type="InterPro" id="IPR032353">
    <property type="entry name" value="AZUL"/>
</dbReference>
<dbReference type="Pfam" id="PF16558">
    <property type="entry name" value="AZUL"/>
    <property type="match status" value="1"/>
</dbReference>
<proteinExistence type="predicted"/>
<dbReference type="PANTHER" id="PTHR45700:SF8">
    <property type="entry name" value="HECT-TYPE E3 UBIQUITIN TRANSFERASE"/>
    <property type="match status" value="1"/>
</dbReference>
<feature type="compositionally biased region" description="Low complexity" evidence="6">
    <location>
        <begin position="47"/>
        <end position="64"/>
    </location>
</feature>
<dbReference type="InterPro" id="IPR042556">
    <property type="entry name" value="AZUL_sf"/>
</dbReference>
<feature type="region of interest" description="Disordered" evidence="6">
    <location>
        <begin position="39"/>
        <end position="64"/>
    </location>
</feature>
<dbReference type="Pfam" id="PF00632">
    <property type="entry name" value="HECT"/>
    <property type="match status" value="1"/>
</dbReference>
<gene>
    <name evidence="8" type="ORF">BASA50_008616</name>
</gene>
<evidence type="ECO:0000256" key="3">
    <source>
        <dbReference type="ARBA" id="ARBA00022679"/>
    </source>
</evidence>
<feature type="region of interest" description="Disordered" evidence="6">
    <location>
        <begin position="162"/>
        <end position="188"/>
    </location>
</feature>
<sequence length="1147" mass="126848">MDNRLRPLQDSSLAHSTTGSTAGTADYPASLTHACAQMNAHRHTRTRTVSSSSRGPIGSPSTSIKAALSDPRLASSLLDIAPRKCQSTARVELERKVRRYYLQLSVGCGDSTCTHKLCASCSIGPRLTPDAAAIMAVQLSSRPNPLFCPHIADDPQVSFPESFSMSPFGSPRGTPIASPNRSRSSSHQDLAALGIADSTSNLSTSSRGLLPKDLAATAALAPSSGGSSPKPFLHSLLSVSPFASLFRSPNLARSTENILLVHSSSEANDRHPLRRIHDVAIPSTLRYASGSSPHRADSFPASSQALGSETSLPIPMKTRGSGAGQNEPMAERSGSMMDLPSLLSATVAMSQRALWSCSGKPEQELQTVNITSQIVDGTDTYSDLPSPTPEVALESSGFSEQELEEESQVSLAHLTFHLLQVAVETYTSPIPSHQTDNTADESLNPSASLINVDGGAGHDNAWFISKEHGTIDDQNQHPTLTSLSLEDTAAHIPSSDKSLLQFGASGDPTFLGNTLRTVFSSAEALSRSFIIADKDINTNSSLLDIQSIRKSYHLILQLTPPDLFQTVLANALELFLAKLLLNTEKLRTAGPDLLRGIVIAMENPLLLDPRYHESLLKKLSLVIERLKSKSKAILITWFSEYDTVGFEKIIYIFQQYIVDHVHITPAKPDPSIIGATKALSILSHANEVASTPITPYTTFHMPLLAQKINFKEEYRLWKRSLEAQRVSEFSFFNYPFLFDPIAKTRILHIDARVQMSHEFEDAYVNQALMQHAQRFLQDSPSVVTLEQELRRVTNPYLVLEVRRDRLVDDVLDQIRKKEADLKKPVKVRFVGGGEEGQDQGGVQKEFFQAIVIRLLDPGYGMFVYEEESRSSWINGVSLEPERQFELVGIIIGLALYNGVMLGIRFPLLLYKKLVDVRPTFQDFRDAFPALGRGLQQLLDWSEGDVSDIFMRNFEISYDVYGQVKTYSLVRGGENIPVTNANRAEYVKLYVQHYADESIKRQFTAFRRGFHKVVGGQVLKICRPEELELLICGNTATEMDFSELQRTAEYDGFESHQSIIIWFWEIVHAMDFEHKKKLLNFVTASDRIPLSGFGSLTFVVQRNGPDTDRLPTALTCFGRLLLPEYNSKEKLFNRLTTAIDNATGFGLV</sequence>
<feature type="compositionally biased region" description="Polar residues" evidence="6">
    <location>
        <begin position="300"/>
        <end position="311"/>
    </location>
</feature>